<keyword evidence="3" id="KW-0804">Transcription</keyword>
<keyword evidence="2" id="KW-0238">DNA-binding</keyword>
<evidence type="ECO:0000259" key="4">
    <source>
        <dbReference type="PROSITE" id="PS50932"/>
    </source>
</evidence>
<dbReference type="GO" id="GO:0000976">
    <property type="term" value="F:transcription cis-regulatory region binding"/>
    <property type="evidence" value="ECO:0007669"/>
    <property type="project" value="TreeGrafter"/>
</dbReference>
<evidence type="ECO:0000256" key="2">
    <source>
        <dbReference type="ARBA" id="ARBA00023125"/>
    </source>
</evidence>
<dbReference type="InterPro" id="IPR000843">
    <property type="entry name" value="HTH_LacI"/>
</dbReference>
<dbReference type="SMART" id="SM00354">
    <property type="entry name" value="HTH_LACI"/>
    <property type="match status" value="1"/>
</dbReference>
<reference evidence="5 6" key="1">
    <citation type="submission" date="2018-04" db="EMBL/GenBank/DDBJ databases">
        <title>Novel species isolated from glacier.</title>
        <authorList>
            <person name="Liu Q."/>
            <person name="Xin Y.-H."/>
        </authorList>
    </citation>
    <scope>NUCLEOTIDE SEQUENCE [LARGE SCALE GENOMIC DNA]</scope>
    <source>
        <strain evidence="5 6">GT1R17</strain>
    </source>
</reference>
<sequence length="340" mass="37087">MKTKTRAKNMGDIAVLANVSKPTVSRALRDSPLVTAETKALVLEIARKHGYAVNRNAQKLRDKRTNTIAVVADFKSFPGSRLADPFSFELLADVAQALSLRSQDLLLCAPAEESHETYQTLLASRHADGIIFLGQGQRDPMLRQLAKTDAAFVVWGAVAQDQPYCAVGGANVRGGELVGARFAESKRRRAVFIGGSDEHLEMKQRRLGFEKALLAKQPSASVGHIVVSNFSYESALAAMVAYLDGKNKNEYPDAIFAASDTIAMAVYKALRDRGLSVPKDVSVIGYNDNPHAAWCSPSLTTIRQDTRQAGSLLVEQLMMMLEGRKPQSIMIPAELIVRES</sequence>
<dbReference type="EMBL" id="QANS01000002">
    <property type="protein sequence ID" value="PTU31843.1"/>
    <property type="molecule type" value="Genomic_DNA"/>
</dbReference>
<accession>A0A2T5MH08</accession>
<dbReference type="RefSeq" id="WP_107939032.1">
    <property type="nucleotide sequence ID" value="NZ_QANS01000002.1"/>
</dbReference>
<dbReference type="Pfam" id="PF13377">
    <property type="entry name" value="Peripla_BP_3"/>
    <property type="match status" value="1"/>
</dbReference>
<dbReference type="InterPro" id="IPR046335">
    <property type="entry name" value="LacI/GalR-like_sensor"/>
</dbReference>
<dbReference type="InterPro" id="IPR028082">
    <property type="entry name" value="Peripla_BP_I"/>
</dbReference>
<feature type="domain" description="HTH lacI-type" evidence="4">
    <location>
        <begin position="12"/>
        <end position="62"/>
    </location>
</feature>
<dbReference type="GO" id="GO:0003700">
    <property type="term" value="F:DNA-binding transcription factor activity"/>
    <property type="evidence" value="ECO:0007669"/>
    <property type="project" value="TreeGrafter"/>
</dbReference>
<proteinExistence type="predicted"/>
<keyword evidence="1" id="KW-0805">Transcription regulation</keyword>
<dbReference type="OrthoDB" id="5718990at2"/>
<evidence type="ECO:0000313" key="6">
    <source>
        <dbReference type="Proteomes" id="UP000244248"/>
    </source>
</evidence>
<evidence type="ECO:0000256" key="3">
    <source>
        <dbReference type="ARBA" id="ARBA00023163"/>
    </source>
</evidence>
<dbReference type="SUPFAM" id="SSF53822">
    <property type="entry name" value="Periplasmic binding protein-like I"/>
    <property type="match status" value="1"/>
</dbReference>
<dbReference type="Proteomes" id="UP000244248">
    <property type="component" value="Unassembled WGS sequence"/>
</dbReference>
<dbReference type="PANTHER" id="PTHR30146">
    <property type="entry name" value="LACI-RELATED TRANSCRIPTIONAL REPRESSOR"/>
    <property type="match status" value="1"/>
</dbReference>
<dbReference type="AlphaFoldDB" id="A0A2T5MH08"/>
<dbReference type="CDD" id="cd01392">
    <property type="entry name" value="HTH_LacI"/>
    <property type="match status" value="1"/>
</dbReference>
<dbReference type="PROSITE" id="PS50932">
    <property type="entry name" value="HTH_LACI_2"/>
    <property type="match status" value="1"/>
</dbReference>
<evidence type="ECO:0000256" key="1">
    <source>
        <dbReference type="ARBA" id="ARBA00023015"/>
    </source>
</evidence>
<organism evidence="5 6">
    <name type="scientific">Stenotrophobium rhamnosiphilum</name>
    <dbReference type="NCBI Taxonomy" id="2029166"/>
    <lineage>
        <taxon>Bacteria</taxon>
        <taxon>Pseudomonadati</taxon>
        <taxon>Pseudomonadota</taxon>
        <taxon>Gammaproteobacteria</taxon>
        <taxon>Nevskiales</taxon>
        <taxon>Nevskiaceae</taxon>
        <taxon>Stenotrophobium</taxon>
    </lineage>
</organism>
<dbReference type="SUPFAM" id="SSF47413">
    <property type="entry name" value="lambda repressor-like DNA-binding domains"/>
    <property type="match status" value="1"/>
</dbReference>
<keyword evidence="6" id="KW-1185">Reference proteome</keyword>
<dbReference type="Gene3D" id="1.10.260.40">
    <property type="entry name" value="lambda repressor-like DNA-binding domains"/>
    <property type="match status" value="1"/>
</dbReference>
<comment type="caution">
    <text evidence="5">The sequence shown here is derived from an EMBL/GenBank/DDBJ whole genome shotgun (WGS) entry which is preliminary data.</text>
</comment>
<name>A0A2T5MH08_9GAMM</name>
<dbReference type="Gene3D" id="3.40.50.2300">
    <property type="match status" value="2"/>
</dbReference>
<dbReference type="InterPro" id="IPR010982">
    <property type="entry name" value="Lambda_DNA-bd_dom_sf"/>
</dbReference>
<protein>
    <submittedName>
        <fullName evidence="5">LacI family transcriptional regulator</fullName>
    </submittedName>
</protein>
<dbReference type="PANTHER" id="PTHR30146:SF120">
    <property type="entry name" value="ALANINE RACEMASE"/>
    <property type="match status" value="1"/>
</dbReference>
<gene>
    <name evidence="5" type="ORF">CJD38_03935</name>
</gene>
<evidence type="ECO:0000313" key="5">
    <source>
        <dbReference type="EMBL" id="PTU31843.1"/>
    </source>
</evidence>
<dbReference type="Pfam" id="PF00356">
    <property type="entry name" value="LacI"/>
    <property type="match status" value="1"/>
</dbReference>